<dbReference type="PROSITE" id="PS50846">
    <property type="entry name" value="HMA_2"/>
    <property type="match status" value="1"/>
</dbReference>
<reference evidence="13" key="1">
    <citation type="journal article" date="2020" name="Stud. Mycol.">
        <title>101 Dothideomycetes genomes: a test case for predicting lifestyles and emergence of pathogens.</title>
        <authorList>
            <person name="Haridas S."/>
            <person name="Albert R."/>
            <person name="Binder M."/>
            <person name="Bloem J."/>
            <person name="Labutti K."/>
            <person name="Salamov A."/>
            <person name="Andreopoulos B."/>
            <person name="Baker S."/>
            <person name="Barry K."/>
            <person name="Bills G."/>
            <person name="Bluhm B."/>
            <person name="Cannon C."/>
            <person name="Castanera R."/>
            <person name="Culley D."/>
            <person name="Daum C."/>
            <person name="Ezra D."/>
            <person name="Gonzalez J."/>
            <person name="Henrissat B."/>
            <person name="Kuo A."/>
            <person name="Liang C."/>
            <person name="Lipzen A."/>
            <person name="Lutzoni F."/>
            <person name="Magnuson J."/>
            <person name="Mondo S."/>
            <person name="Nolan M."/>
            <person name="Ohm R."/>
            <person name="Pangilinan J."/>
            <person name="Park H.-J."/>
            <person name="Ramirez L."/>
            <person name="Alfaro M."/>
            <person name="Sun H."/>
            <person name="Tritt A."/>
            <person name="Yoshinaga Y."/>
            <person name="Zwiers L.-H."/>
            <person name="Turgeon B."/>
            <person name="Goodwin S."/>
            <person name="Spatafora J."/>
            <person name="Crous P."/>
            <person name="Grigoriev I."/>
        </authorList>
    </citation>
    <scope>NUCLEOTIDE SEQUENCE</scope>
    <source>
        <strain evidence="13">CBS 175.79</strain>
    </source>
</reference>
<dbReference type="GO" id="GO:0043682">
    <property type="term" value="F:P-type divalent copper transporter activity"/>
    <property type="evidence" value="ECO:0007669"/>
    <property type="project" value="TreeGrafter"/>
</dbReference>
<comment type="similarity">
    <text evidence="2 10">Belongs to the cation transport ATPase (P-type) (TC 3.A.3) family. Type IB subfamily.</text>
</comment>
<evidence type="ECO:0000259" key="12">
    <source>
        <dbReference type="PROSITE" id="PS50846"/>
    </source>
</evidence>
<dbReference type="InterPro" id="IPR027256">
    <property type="entry name" value="P-typ_ATPase_IB"/>
</dbReference>
<evidence type="ECO:0000256" key="2">
    <source>
        <dbReference type="ARBA" id="ARBA00006024"/>
    </source>
</evidence>
<evidence type="ECO:0000256" key="9">
    <source>
        <dbReference type="ARBA" id="ARBA00023136"/>
    </source>
</evidence>
<dbReference type="GO" id="GO:0005524">
    <property type="term" value="F:ATP binding"/>
    <property type="evidence" value="ECO:0007669"/>
    <property type="project" value="UniProtKB-UniRule"/>
</dbReference>
<feature type="transmembrane region" description="Helical" evidence="10">
    <location>
        <begin position="382"/>
        <end position="401"/>
    </location>
</feature>
<dbReference type="SUPFAM" id="SSF81653">
    <property type="entry name" value="Calcium ATPase, transduction domain A"/>
    <property type="match status" value="1"/>
</dbReference>
<dbReference type="Gene3D" id="3.40.50.1000">
    <property type="entry name" value="HAD superfamily/HAD-like"/>
    <property type="match status" value="1"/>
</dbReference>
<dbReference type="PROSITE" id="PS00154">
    <property type="entry name" value="ATPASE_E1_E2"/>
    <property type="match status" value="1"/>
</dbReference>
<feature type="region of interest" description="Disordered" evidence="11">
    <location>
        <begin position="26"/>
        <end position="46"/>
    </location>
</feature>
<feature type="compositionally biased region" description="Polar residues" evidence="11">
    <location>
        <begin position="30"/>
        <end position="46"/>
    </location>
</feature>
<dbReference type="EMBL" id="ML978071">
    <property type="protein sequence ID" value="KAF2013093.1"/>
    <property type="molecule type" value="Genomic_DNA"/>
</dbReference>
<dbReference type="Proteomes" id="UP000799778">
    <property type="component" value="Unassembled WGS sequence"/>
</dbReference>
<dbReference type="InterPro" id="IPR008250">
    <property type="entry name" value="ATPase_P-typ_transduc_dom_A_sf"/>
</dbReference>
<name>A0A6A5XJF9_9PLEO</name>
<dbReference type="Gene3D" id="3.40.1110.10">
    <property type="entry name" value="Calcium-transporting ATPase, cytoplasmic domain N"/>
    <property type="match status" value="1"/>
</dbReference>
<keyword evidence="7" id="KW-1278">Translocase</keyword>
<dbReference type="Gene3D" id="3.30.70.100">
    <property type="match status" value="1"/>
</dbReference>
<organism evidence="13 14">
    <name type="scientific">Aaosphaeria arxii CBS 175.79</name>
    <dbReference type="NCBI Taxonomy" id="1450172"/>
    <lineage>
        <taxon>Eukaryota</taxon>
        <taxon>Fungi</taxon>
        <taxon>Dikarya</taxon>
        <taxon>Ascomycota</taxon>
        <taxon>Pezizomycotina</taxon>
        <taxon>Dothideomycetes</taxon>
        <taxon>Pleosporomycetidae</taxon>
        <taxon>Pleosporales</taxon>
        <taxon>Pleosporales incertae sedis</taxon>
        <taxon>Aaosphaeria</taxon>
    </lineage>
</organism>
<dbReference type="AlphaFoldDB" id="A0A6A5XJF9"/>
<dbReference type="SUPFAM" id="SSF81665">
    <property type="entry name" value="Calcium ATPase, transmembrane domain M"/>
    <property type="match status" value="1"/>
</dbReference>
<dbReference type="SUPFAM" id="SSF56784">
    <property type="entry name" value="HAD-like"/>
    <property type="match status" value="1"/>
</dbReference>
<dbReference type="GO" id="GO:0005507">
    <property type="term" value="F:copper ion binding"/>
    <property type="evidence" value="ECO:0007669"/>
    <property type="project" value="TreeGrafter"/>
</dbReference>
<dbReference type="RefSeq" id="XP_033381432.1">
    <property type="nucleotide sequence ID" value="XM_033524495.1"/>
</dbReference>
<evidence type="ECO:0000313" key="13">
    <source>
        <dbReference type="EMBL" id="KAF2013093.1"/>
    </source>
</evidence>
<dbReference type="InterPro" id="IPR059000">
    <property type="entry name" value="ATPase_P-type_domA"/>
</dbReference>
<dbReference type="GO" id="GO:0055070">
    <property type="term" value="P:copper ion homeostasis"/>
    <property type="evidence" value="ECO:0007669"/>
    <property type="project" value="TreeGrafter"/>
</dbReference>
<dbReference type="OrthoDB" id="3785385at2759"/>
<gene>
    <name evidence="13" type="ORF">BU24DRAFT_372151</name>
</gene>
<dbReference type="PRINTS" id="PR00119">
    <property type="entry name" value="CATATPASE"/>
</dbReference>
<feature type="transmembrane region" description="Helical" evidence="10">
    <location>
        <begin position="622"/>
        <end position="646"/>
    </location>
</feature>
<evidence type="ECO:0000256" key="10">
    <source>
        <dbReference type="RuleBase" id="RU362081"/>
    </source>
</evidence>
<comment type="subcellular location">
    <subcellularLocation>
        <location evidence="1">Membrane</location>
        <topology evidence="1">Multi-pass membrane protein</topology>
    </subcellularLocation>
</comment>
<dbReference type="SFLD" id="SFLDF00027">
    <property type="entry name" value="p-type_atpase"/>
    <property type="match status" value="1"/>
</dbReference>
<evidence type="ECO:0000256" key="8">
    <source>
        <dbReference type="ARBA" id="ARBA00022989"/>
    </source>
</evidence>
<dbReference type="Pfam" id="PF00122">
    <property type="entry name" value="E1-E2_ATPase"/>
    <property type="match status" value="1"/>
</dbReference>
<dbReference type="PROSITE" id="PS01047">
    <property type="entry name" value="HMA_1"/>
    <property type="match status" value="1"/>
</dbReference>
<keyword evidence="14" id="KW-1185">Reference proteome</keyword>
<dbReference type="FunFam" id="2.70.150.10:FF:000068">
    <property type="entry name" value="Copper resistance-associated P-type ATPase"/>
    <property type="match status" value="1"/>
</dbReference>
<dbReference type="InterPro" id="IPR006121">
    <property type="entry name" value="HMA_dom"/>
</dbReference>
<keyword evidence="3 10" id="KW-0812">Transmembrane</keyword>
<dbReference type="InterPro" id="IPR018303">
    <property type="entry name" value="ATPase_P-typ_P_site"/>
</dbReference>
<evidence type="ECO:0000256" key="1">
    <source>
        <dbReference type="ARBA" id="ARBA00004141"/>
    </source>
</evidence>
<dbReference type="InterPro" id="IPR017969">
    <property type="entry name" value="Heavy-metal-associated_CS"/>
</dbReference>
<feature type="transmembrane region" description="Helical" evidence="10">
    <location>
        <begin position="425"/>
        <end position="445"/>
    </location>
</feature>
<feature type="transmembrane region" description="Helical" evidence="10">
    <location>
        <begin position="465"/>
        <end position="483"/>
    </location>
</feature>
<keyword evidence="8 10" id="KW-1133">Transmembrane helix</keyword>
<dbReference type="Gene3D" id="2.70.150.10">
    <property type="entry name" value="Calcium-transporting ATPase, cytoplasmic transduction domain A"/>
    <property type="match status" value="1"/>
</dbReference>
<feature type="transmembrane region" description="Helical" evidence="10">
    <location>
        <begin position="1082"/>
        <end position="1102"/>
    </location>
</feature>
<evidence type="ECO:0000256" key="6">
    <source>
        <dbReference type="ARBA" id="ARBA00022840"/>
    </source>
</evidence>
<protein>
    <submittedName>
        <fullName evidence="13">Copper-transporting P-type ATPase</fullName>
    </submittedName>
</protein>
<dbReference type="NCBIfam" id="TIGR01525">
    <property type="entry name" value="ATPase-IB_hvy"/>
    <property type="match status" value="1"/>
</dbReference>
<dbReference type="SFLD" id="SFLDG00002">
    <property type="entry name" value="C1.7:_P-type_atpase_like"/>
    <property type="match status" value="1"/>
</dbReference>
<keyword evidence="4 10" id="KW-0479">Metal-binding</keyword>
<accession>A0A6A5XJF9</accession>
<dbReference type="GO" id="GO:0016887">
    <property type="term" value="F:ATP hydrolysis activity"/>
    <property type="evidence" value="ECO:0007669"/>
    <property type="project" value="InterPro"/>
</dbReference>
<evidence type="ECO:0000313" key="14">
    <source>
        <dbReference type="Proteomes" id="UP000799778"/>
    </source>
</evidence>
<dbReference type="PANTHER" id="PTHR43520">
    <property type="entry name" value="ATP7, ISOFORM B"/>
    <property type="match status" value="1"/>
</dbReference>
<dbReference type="InterPro" id="IPR036163">
    <property type="entry name" value="HMA_dom_sf"/>
</dbReference>
<dbReference type="FunFam" id="3.30.70.100:FF:000043">
    <property type="entry name" value="Copper-transporting ATPase 2"/>
    <property type="match status" value="1"/>
</dbReference>
<dbReference type="Pfam" id="PF00702">
    <property type="entry name" value="Hydrolase"/>
    <property type="match status" value="1"/>
</dbReference>
<dbReference type="InterPro" id="IPR023214">
    <property type="entry name" value="HAD_sf"/>
</dbReference>
<evidence type="ECO:0000256" key="4">
    <source>
        <dbReference type="ARBA" id="ARBA00022723"/>
    </source>
</evidence>
<dbReference type="Pfam" id="PF00403">
    <property type="entry name" value="HMA"/>
    <property type="match status" value="1"/>
</dbReference>
<keyword evidence="5 10" id="KW-0547">Nucleotide-binding</keyword>
<dbReference type="SUPFAM" id="SSF55008">
    <property type="entry name" value="HMA, heavy metal-associated domain"/>
    <property type="match status" value="1"/>
</dbReference>
<dbReference type="GeneID" id="54281892"/>
<feature type="domain" description="HMA" evidence="12">
    <location>
        <begin position="67"/>
        <end position="132"/>
    </location>
</feature>
<evidence type="ECO:0000256" key="5">
    <source>
        <dbReference type="ARBA" id="ARBA00022741"/>
    </source>
</evidence>
<dbReference type="InterPro" id="IPR036412">
    <property type="entry name" value="HAD-like_sf"/>
</dbReference>
<sequence length="1119" mass="121491">MLQRSGLDKYCEKCSMNVNEVTMAAGLPDSTKNNDGNGHGSTKSSITSAPLHGSFFGIDSSRSQMLQKATFTIEGMTCSSCVSCITHAVGSLSWIKSVNVNLLTSSGTVVFEDKSRLDEIIEKIEDAGFDAYLDTITELPTTAEKTSEMCAVDEWRAVFTMTSTPGSASVADLGQALDENSWIRSVDVDVLSNTAYVAFTGRENLRRIEYIIEQAGYNATIDTVIHETVTQGHHERLLSVAVAGMSCHHCPIRIVRALTTQHEHGFKVKVVRDPPFSKEQPIITLRYRPSPPFFTARHILTRITTLDQALQPSIYHHPTIEERAQKMHSRERKRILLRLLLTIIVGIPSFTLGIVFMSLIDAQHPIRKYFMQPMWIGNASRLSWALFFLATPVYFFAADIFHRKALKEIYTLWRASSRTHMLRRFYRFGSMNMLISLGTTIAYFASVAELALAAAKKTSGSMSDSYFDAVVFLTMFLLIGRYLEAHSKAKTGDAVISLGRLRPTEAVLVIPGGSDQTIATNVLETGDIIRVPHGASPPFDGMIIHGMAVFDEASLTGESRLVPKEPGDMVYSGTINKGQSVEIRLTTISGTSMLDQIINAVREGQTKRAPVERIADAITGHFVPLVVLVAIGTWVTWVSLGTSGIIPSDWKNSGSESWALWSLRFAIAVFVIACPCGIGLAAPTALFVGGGLAANHGILVKGGGQAFQEASRLDHIVFDKTGTLTLGCEHAVADCTFIDTRNRDQILGMISGLEQNSSHPIARAIVSYCDCHESPKLDFQDVEEIPGKGLKGALTINEVEWGIIVGSEAHMSDYNVAIPSTELDRLQWWKRSGKSVALVAMQSFDTIGSENERETAAWSLIAAFAIADVIRPEVCGVIRDLQTRGIDVWMLSGDNVVTACAVGIQVGIPPDNIIAGVLPDQKADKIRHLQRTHPSTKRSKLLRNIFRLKVSGNSKRTKRAIVAMVGDGINDSVALSAADVSIAIGSGSDIAISSSSFVLINSNLGALLTLLDLSRVVLRRVYLNFMWAGIYNIIAMPVAAGVLYPITTGTTQGMNMHHNGVAMEAGLGMGATGEKHIRLDPVWAALAMALSSVSVVLSSLALRSNIPGLGFRARKAGAA</sequence>
<dbReference type="CDD" id="cd00371">
    <property type="entry name" value="HMA"/>
    <property type="match status" value="1"/>
</dbReference>
<evidence type="ECO:0000256" key="7">
    <source>
        <dbReference type="ARBA" id="ARBA00022967"/>
    </source>
</evidence>
<dbReference type="NCBIfam" id="TIGR01494">
    <property type="entry name" value="ATPase_P-type"/>
    <property type="match status" value="1"/>
</dbReference>
<dbReference type="PANTHER" id="PTHR43520:SF32">
    <property type="entry name" value="COPPER RESISTANCE P-TYPE ATPASE (EUROFUNG)"/>
    <property type="match status" value="1"/>
</dbReference>
<dbReference type="InterPro" id="IPR023298">
    <property type="entry name" value="ATPase_P-typ_TM_dom_sf"/>
</dbReference>
<evidence type="ECO:0000256" key="3">
    <source>
        <dbReference type="ARBA" id="ARBA00022692"/>
    </source>
</evidence>
<evidence type="ECO:0000256" key="11">
    <source>
        <dbReference type="SAM" id="MobiDB-lite"/>
    </source>
</evidence>
<dbReference type="SUPFAM" id="SSF81660">
    <property type="entry name" value="Metal cation-transporting ATPase, ATP-binding domain N"/>
    <property type="match status" value="1"/>
</dbReference>
<keyword evidence="9 10" id="KW-0472">Membrane</keyword>
<dbReference type="InterPro" id="IPR044492">
    <property type="entry name" value="P_typ_ATPase_HD_dom"/>
</dbReference>
<feature type="transmembrane region" description="Helical" evidence="10">
    <location>
        <begin position="1025"/>
        <end position="1046"/>
    </location>
</feature>
<keyword evidence="6 10" id="KW-0067">ATP-binding</keyword>
<proteinExistence type="inferred from homology"/>
<feature type="transmembrane region" description="Helical" evidence="10">
    <location>
        <begin position="658"/>
        <end position="682"/>
    </location>
</feature>
<feature type="transmembrane region" description="Helical" evidence="10">
    <location>
        <begin position="335"/>
        <end position="362"/>
    </location>
</feature>
<dbReference type="SFLD" id="SFLDS00003">
    <property type="entry name" value="Haloacid_Dehalogenase"/>
    <property type="match status" value="1"/>
</dbReference>
<dbReference type="InterPro" id="IPR023299">
    <property type="entry name" value="ATPase_P-typ_cyto_dom_N"/>
</dbReference>
<dbReference type="GO" id="GO:0016020">
    <property type="term" value="C:membrane"/>
    <property type="evidence" value="ECO:0007669"/>
    <property type="project" value="UniProtKB-SubCell"/>
</dbReference>
<dbReference type="InterPro" id="IPR001757">
    <property type="entry name" value="P_typ_ATPase"/>
</dbReference>